<evidence type="ECO:0000256" key="7">
    <source>
        <dbReference type="ARBA" id="ARBA00047848"/>
    </source>
</evidence>
<evidence type="ECO:0000256" key="9">
    <source>
        <dbReference type="RuleBase" id="RU361254"/>
    </source>
</evidence>
<dbReference type="AlphaFoldDB" id="Q1IQ06"/>
<dbReference type="Pfam" id="PF01842">
    <property type="entry name" value="ACT"/>
    <property type="match status" value="1"/>
</dbReference>
<dbReference type="InterPro" id="IPR045865">
    <property type="entry name" value="ACT-like_dom_sf"/>
</dbReference>
<dbReference type="PANTHER" id="PTHR21022">
    <property type="entry name" value="PREPHENATE DEHYDRATASE P PROTEIN"/>
    <property type="match status" value="1"/>
</dbReference>
<dbReference type="EMBL" id="CP000360">
    <property type="protein sequence ID" value="ABF41044.1"/>
    <property type="molecule type" value="Genomic_DNA"/>
</dbReference>
<dbReference type="GO" id="GO:0005737">
    <property type="term" value="C:cytoplasm"/>
    <property type="evidence" value="ECO:0007669"/>
    <property type="project" value="TreeGrafter"/>
</dbReference>
<dbReference type="HOGENOM" id="CLU_035008_4_2_0"/>
<feature type="domain" description="Prephenate dehydratase" evidence="10">
    <location>
        <begin position="16"/>
        <end position="192"/>
    </location>
</feature>
<evidence type="ECO:0000256" key="4">
    <source>
        <dbReference type="ARBA" id="ARBA00023141"/>
    </source>
</evidence>
<dbReference type="KEGG" id="aba:Acid345_2043"/>
<dbReference type="UniPathway" id="UPA00121">
    <property type="reaction ID" value="UER00345"/>
</dbReference>
<evidence type="ECO:0000256" key="3">
    <source>
        <dbReference type="ARBA" id="ARBA00022605"/>
    </source>
</evidence>
<keyword evidence="13" id="KW-1185">Reference proteome</keyword>
<dbReference type="Gene3D" id="3.30.70.260">
    <property type="match status" value="1"/>
</dbReference>
<dbReference type="InterPro" id="IPR002912">
    <property type="entry name" value="ACT_dom"/>
</dbReference>
<reference evidence="12 13" key="1">
    <citation type="journal article" date="2009" name="Appl. Environ. Microbiol.">
        <title>Three genomes from the phylum Acidobacteria provide insight into the lifestyles of these microorganisms in soils.</title>
        <authorList>
            <person name="Ward N.L."/>
            <person name="Challacombe J.F."/>
            <person name="Janssen P.H."/>
            <person name="Henrissat B."/>
            <person name="Coutinho P.M."/>
            <person name="Wu M."/>
            <person name="Xie G."/>
            <person name="Haft D.H."/>
            <person name="Sait M."/>
            <person name="Badger J."/>
            <person name="Barabote R.D."/>
            <person name="Bradley B."/>
            <person name="Brettin T.S."/>
            <person name="Brinkac L.M."/>
            <person name="Bruce D."/>
            <person name="Creasy T."/>
            <person name="Daugherty S.C."/>
            <person name="Davidsen T.M."/>
            <person name="DeBoy R.T."/>
            <person name="Detter J.C."/>
            <person name="Dodson R.J."/>
            <person name="Durkin A.S."/>
            <person name="Ganapathy A."/>
            <person name="Gwinn-Giglio M."/>
            <person name="Han C.S."/>
            <person name="Khouri H."/>
            <person name="Kiss H."/>
            <person name="Kothari S.P."/>
            <person name="Madupu R."/>
            <person name="Nelson K.E."/>
            <person name="Nelson W.C."/>
            <person name="Paulsen I."/>
            <person name="Penn K."/>
            <person name="Ren Q."/>
            <person name="Rosovitz M.J."/>
            <person name="Selengut J.D."/>
            <person name="Shrivastava S."/>
            <person name="Sullivan S.A."/>
            <person name="Tapia R."/>
            <person name="Thompson L.S."/>
            <person name="Watkins K.L."/>
            <person name="Yang Q."/>
            <person name="Yu C."/>
            <person name="Zafar N."/>
            <person name="Zhou L."/>
            <person name="Kuske C.R."/>
        </authorList>
    </citation>
    <scope>NUCLEOTIDE SEQUENCE [LARGE SCALE GENOMIC DNA]</scope>
    <source>
        <strain evidence="12 13">Ellin345</strain>
    </source>
</reference>
<dbReference type="PROSITE" id="PS00858">
    <property type="entry name" value="PREPHENATE_DEHYDR_2"/>
    <property type="match status" value="1"/>
</dbReference>
<keyword evidence="4 9" id="KW-0057">Aromatic amino acid biosynthesis</keyword>
<accession>Q1IQ06</accession>
<dbReference type="InterPro" id="IPR018528">
    <property type="entry name" value="Preph_deHydtase_CS"/>
</dbReference>
<dbReference type="InterPro" id="IPR001086">
    <property type="entry name" value="Preph_deHydtase"/>
</dbReference>
<gene>
    <name evidence="9" type="primary">pheA</name>
    <name evidence="12" type="ordered locus">Acid345_2043</name>
</gene>
<dbReference type="PROSITE" id="PS51171">
    <property type="entry name" value="PREPHENATE_DEHYDR_3"/>
    <property type="match status" value="1"/>
</dbReference>
<sequence>MLQRGCVVLYPCTQMKIAIQGELGAFSHEACRRNFPRAKVVPCAVSSEVFEALESGRVDAALIPIENTLAGPVVVHYDLLLEHDFYVNAEFRLRIEHQLLAVPGTKFGEIREVLSHPVALDQCRKFFAKNKKVRSVSFYDTAGAARHVMEEGKHEQAAIASRVAGEVYGAEVLQSNLEDDAQNFTRFVLVERRARANKDANKVSVAVGLPNKPGMLFKALSVFALREIDLTKIESRPVRGRPWEYAFFLDFMQTDKKAAENALRHLEEIAQFVKVLGRYRSAE</sequence>
<evidence type="ECO:0000256" key="1">
    <source>
        <dbReference type="ARBA" id="ARBA00004741"/>
    </source>
</evidence>
<dbReference type="InterPro" id="IPR008242">
    <property type="entry name" value="Chor_mutase/pphenate_deHydtase"/>
</dbReference>
<dbReference type="SUPFAM" id="SSF53850">
    <property type="entry name" value="Periplasmic binding protein-like II"/>
    <property type="match status" value="1"/>
</dbReference>
<protein>
    <recommendedName>
        <fullName evidence="2 9">Prephenate dehydratase</fullName>
        <shortName evidence="9">PDT</shortName>
        <ecNumber evidence="2 9">4.2.1.51</ecNumber>
    </recommendedName>
</protein>
<evidence type="ECO:0000256" key="8">
    <source>
        <dbReference type="PIRSR" id="PIRSR001500-2"/>
    </source>
</evidence>
<dbReference type="eggNOG" id="COG0077">
    <property type="taxonomic scope" value="Bacteria"/>
</dbReference>
<dbReference type="PIRSF" id="PIRSF001500">
    <property type="entry name" value="Chor_mut_pdt_Ppr"/>
    <property type="match status" value="1"/>
</dbReference>
<keyword evidence="6 9" id="KW-0456">Lyase</keyword>
<dbReference type="GO" id="GO:0009094">
    <property type="term" value="P:L-phenylalanine biosynthetic process"/>
    <property type="evidence" value="ECO:0007669"/>
    <property type="project" value="UniProtKB-UniPathway"/>
</dbReference>
<feature type="domain" description="ACT" evidence="11">
    <location>
        <begin position="204"/>
        <end position="280"/>
    </location>
</feature>
<dbReference type="SUPFAM" id="SSF55021">
    <property type="entry name" value="ACT-like"/>
    <property type="match status" value="1"/>
</dbReference>
<comment type="pathway">
    <text evidence="1 9">Amino-acid biosynthesis; L-phenylalanine biosynthesis; phenylpyruvate from prephenate: step 1/1.</text>
</comment>
<organism evidence="12 13">
    <name type="scientific">Koribacter versatilis (strain Ellin345)</name>
    <dbReference type="NCBI Taxonomy" id="204669"/>
    <lineage>
        <taxon>Bacteria</taxon>
        <taxon>Pseudomonadati</taxon>
        <taxon>Acidobacteriota</taxon>
        <taxon>Terriglobia</taxon>
        <taxon>Terriglobales</taxon>
        <taxon>Candidatus Korobacteraceae</taxon>
        <taxon>Candidatus Korobacter</taxon>
    </lineage>
</organism>
<dbReference type="PROSITE" id="PS51671">
    <property type="entry name" value="ACT"/>
    <property type="match status" value="1"/>
</dbReference>
<dbReference type="Proteomes" id="UP000002432">
    <property type="component" value="Chromosome"/>
</dbReference>
<feature type="site" description="Essential for prephenate dehydratase activity" evidence="8">
    <location>
        <position position="185"/>
    </location>
</feature>
<evidence type="ECO:0000313" key="13">
    <source>
        <dbReference type="Proteomes" id="UP000002432"/>
    </source>
</evidence>
<dbReference type="CDD" id="cd13631">
    <property type="entry name" value="PBP2_Ct-PDT_like"/>
    <property type="match status" value="1"/>
</dbReference>
<proteinExistence type="predicted"/>
<keyword evidence="3 9" id="KW-0028">Amino-acid biosynthesis</keyword>
<dbReference type="CDD" id="cd04905">
    <property type="entry name" value="ACT_CM-PDT"/>
    <property type="match status" value="1"/>
</dbReference>
<evidence type="ECO:0000256" key="6">
    <source>
        <dbReference type="ARBA" id="ARBA00023239"/>
    </source>
</evidence>
<name>Q1IQ06_KORVE</name>
<dbReference type="Pfam" id="PF00800">
    <property type="entry name" value="PDT"/>
    <property type="match status" value="1"/>
</dbReference>
<evidence type="ECO:0000259" key="10">
    <source>
        <dbReference type="PROSITE" id="PS51171"/>
    </source>
</evidence>
<evidence type="ECO:0000313" key="12">
    <source>
        <dbReference type="EMBL" id="ABF41044.1"/>
    </source>
</evidence>
<keyword evidence="5 9" id="KW-0584">Phenylalanine biosynthesis</keyword>
<evidence type="ECO:0000256" key="2">
    <source>
        <dbReference type="ARBA" id="ARBA00013147"/>
    </source>
</evidence>
<dbReference type="EnsemblBacteria" id="ABF41044">
    <property type="protein sequence ID" value="ABF41044"/>
    <property type="gene ID" value="Acid345_2043"/>
</dbReference>
<evidence type="ECO:0000259" key="11">
    <source>
        <dbReference type="PROSITE" id="PS51671"/>
    </source>
</evidence>
<dbReference type="EC" id="4.2.1.51" evidence="2 9"/>
<dbReference type="Gene3D" id="3.40.190.10">
    <property type="entry name" value="Periplasmic binding protein-like II"/>
    <property type="match status" value="2"/>
</dbReference>
<evidence type="ECO:0000256" key="5">
    <source>
        <dbReference type="ARBA" id="ARBA00023222"/>
    </source>
</evidence>
<dbReference type="GO" id="GO:0004664">
    <property type="term" value="F:prephenate dehydratase activity"/>
    <property type="evidence" value="ECO:0007669"/>
    <property type="project" value="UniProtKB-UniRule"/>
</dbReference>
<dbReference type="NCBIfam" id="NF008865">
    <property type="entry name" value="PRK11898.1"/>
    <property type="match status" value="1"/>
</dbReference>
<comment type="catalytic activity">
    <reaction evidence="7 9">
        <text>prephenate + H(+) = 3-phenylpyruvate + CO2 + H2O</text>
        <dbReference type="Rhea" id="RHEA:21648"/>
        <dbReference type="ChEBI" id="CHEBI:15377"/>
        <dbReference type="ChEBI" id="CHEBI:15378"/>
        <dbReference type="ChEBI" id="CHEBI:16526"/>
        <dbReference type="ChEBI" id="CHEBI:18005"/>
        <dbReference type="ChEBI" id="CHEBI:29934"/>
        <dbReference type="EC" id="4.2.1.51"/>
    </reaction>
</comment>
<dbReference type="STRING" id="204669.Acid345_2043"/>
<dbReference type="PANTHER" id="PTHR21022:SF19">
    <property type="entry name" value="PREPHENATE DEHYDRATASE-RELATED"/>
    <property type="match status" value="1"/>
</dbReference>